<name>A0A1F4XIQ0_9BACT</name>
<dbReference type="STRING" id="1817814.A2V81_05115"/>
<dbReference type="EMBL" id="MEWR01000023">
    <property type="protein sequence ID" value="OGC81621.1"/>
    <property type="molecule type" value="Genomic_DNA"/>
</dbReference>
<feature type="chain" id="PRO_5009515349" evidence="1">
    <location>
        <begin position="22"/>
        <end position="123"/>
    </location>
</feature>
<keyword evidence="1" id="KW-0732">Signal</keyword>
<proteinExistence type="predicted"/>
<dbReference type="AlphaFoldDB" id="A0A1F4XIQ0"/>
<protein>
    <submittedName>
        <fullName evidence="2">Uncharacterized protein</fullName>
    </submittedName>
</protein>
<sequence length="123" mass="14310">MTSWKAKFIFGLASIFTFSLLCPSLMQLPKVQASHVMMSCSQNMPEDDSAPTDNSHCQQKYKISGVQAEKREIKDIVENITIPPSVIFHFELPFFVENDFNLIENKREKIERKNIHIRIHKKE</sequence>
<feature type="signal peptide" evidence="1">
    <location>
        <begin position="1"/>
        <end position="21"/>
    </location>
</feature>
<reference evidence="2 3" key="1">
    <citation type="journal article" date="2016" name="Nat. Commun.">
        <title>Thousands of microbial genomes shed light on interconnected biogeochemical processes in an aquifer system.</title>
        <authorList>
            <person name="Anantharaman K."/>
            <person name="Brown C.T."/>
            <person name="Hug L.A."/>
            <person name="Sharon I."/>
            <person name="Castelle C.J."/>
            <person name="Probst A.J."/>
            <person name="Thomas B.C."/>
            <person name="Singh A."/>
            <person name="Wilkins M.J."/>
            <person name="Karaoz U."/>
            <person name="Brodie E.L."/>
            <person name="Williams K.H."/>
            <person name="Hubbard S.S."/>
            <person name="Banfield J.F."/>
        </authorList>
    </citation>
    <scope>NUCLEOTIDE SEQUENCE [LARGE SCALE GENOMIC DNA]</scope>
</reference>
<accession>A0A1F4XIQ0</accession>
<evidence type="ECO:0000313" key="2">
    <source>
        <dbReference type="EMBL" id="OGC81621.1"/>
    </source>
</evidence>
<dbReference type="Proteomes" id="UP000177614">
    <property type="component" value="Unassembled WGS sequence"/>
</dbReference>
<evidence type="ECO:0000256" key="1">
    <source>
        <dbReference type="SAM" id="SignalP"/>
    </source>
</evidence>
<organism evidence="2 3">
    <name type="scientific">Candidatus Abawacabacteria bacterium RBG_16_42_10</name>
    <dbReference type="NCBI Taxonomy" id="1817814"/>
    <lineage>
        <taxon>Bacteria</taxon>
        <taxon>Candidatus Abawacaibacteriota</taxon>
    </lineage>
</organism>
<gene>
    <name evidence="2" type="ORF">A2V81_05115</name>
</gene>
<comment type="caution">
    <text evidence="2">The sequence shown here is derived from an EMBL/GenBank/DDBJ whole genome shotgun (WGS) entry which is preliminary data.</text>
</comment>
<evidence type="ECO:0000313" key="3">
    <source>
        <dbReference type="Proteomes" id="UP000177614"/>
    </source>
</evidence>